<feature type="region of interest" description="Disordered" evidence="1">
    <location>
        <begin position="115"/>
        <end position="148"/>
    </location>
</feature>
<dbReference type="InterPro" id="IPR013943">
    <property type="entry name" value="Pet127"/>
</dbReference>
<evidence type="ECO:0000256" key="1">
    <source>
        <dbReference type="SAM" id="MobiDB-lite"/>
    </source>
</evidence>
<feature type="region of interest" description="Disordered" evidence="1">
    <location>
        <begin position="59"/>
        <end position="90"/>
    </location>
</feature>
<dbReference type="PANTHER" id="PTHR31014">
    <property type="entry name" value="MITOCHONDRIAL TRANSLATION SYSTEM COMPONENT PET127-RELATED"/>
    <property type="match status" value="1"/>
</dbReference>
<evidence type="ECO:0000313" key="3">
    <source>
        <dbReference type="Proteomes" id="UP000565441"/>
    </source>
</evidence>
<sequence>MSIWTHVGHRLQSSASTCLATAHAGPSIPRIFQRGASKKTRIPLSQRLKAEQSERAARALRNKGNIPTSVTKTLNEASGKPRQLKRKKPKFLPLKADDHTFNAYASLPSASLPLGNAETGWGEDKLKPPQLTSHETSTELSPPPALPPHMTNLLVYSRRIEGLLEPSTNTALQDVKPLSAQNPIATLAHGLDRVLFNPGVHWLQDPRSRVYNFPPYLENIPKVTDFAFERLSGFIKSSRDEDLWSLARRENRTFAGSTSSLSGMLSHIYFLLSGDKDVNTDNLSRHFGKEPRGFTAGQRMPVSVVYNHDKGVYAIDSDSDNDDVDKNILTWMGTLLEKYLTATPDEFAAYIRSNPAPESPLAESPLRDAYRYAKSDRFVMRSQLDCHDPRLPGTGVFDIKTRACLPIRMDLLNFEENSGYLIRSQTGKVESFEREYYDLIRSAFLKYSFQVRIGNMDGVIVAYHNTARMFGFQYISLQEMDEALFGSGPGIGDRVFSKCLGLLEQVSEEIVGCFPNQSVKCTFEKLEGQDVMNVWVQPVEWDGDPEEHPIRQLEVKVSNYLDQDPVRGSTAVSSIDQPWTTHWSIARLLSSGADIHRTLKAAKDRQFRFYDIPTGWDAQSVGQFWTNLSFNGQMPRENGGEYTPSNFRVAGKRIQYLRAVARSGREETERIASEEMGRKKVWLGGEVEEAWLQDAAEMAGTQSVGEGIEEVVEAEGG</sequence>
<feature type="compositionally biased region" description="Polar residues" evidence="1">
    <location>
        <begin position="130"/>
        <end position="140"/>
    </location>
</feature>
<gene>
    <name evidence="2" type="ORF">D9615_002963</name>
</gene>
<protein>
    <recommendedName>
        <fullName evidence="4">Pet127-domain-containing protein</fullName>
    </recommendedName>
</protein>
<organism evidence="2 3">
    <name type="scientific">Tricholomella constricta</name>
    <dbReference type="NCBI Taxonomy" id="117010"/>
    <lineage>
        <taxon>Eukaryota</taxon>
        <taxon>Fungi</taxon>
        <taxon>Dikarya</taxon>
        <taxon>Basidiomycota</taxon>
        <taxon>Agaricomycotina</taxon>
        <taxon>Agaricomycetes</taxon>
        <taxon>Agaricomycetidae</taxon>
        <taxon>Agaricales</taxon>
        <taxon>Tricholomatineae</taxon>
        <taxon>Lyophyllaceae</taxon>
        <taxon>Tricholomella</taxon>
    </lineage>
</organism>
<dbReference type="OrthoDB" id="10249045at2759"/>
<reference evidence="2 3" key="1">
    <citation type="journal article" date="2020" name="ISME J.">
        <title>Uncovering the hidden diversity of litter-decomposition mechanisms in mushroom-forming fungi.</title>
        <authorList>
            <person name="Floudas D."/>
            <person name="Bentzer J."/>
            <person name="Ahren D."/>
            <person name="Johansson T."/>
            <person name="Persson P."/>
            <person name="Tunlid A."/>
        </authorList>
    </citation>
    <scope>NUCLEOTIDE SEQUENCE [LARGE SCALE GENOMIC DNA]</scope>
    <source>
        <strain evidence="2 3">CBS 661.87</strain>
    </source>
</reference>
<dbReference type="AlphaFoldDB" id="A0A8H5HFU3"/>
<name>A0A8H5HFU3_9AGAR</name>
<dbReference type="GO" id="GO:0000964">
    <property type="term" value="P:mitochondrial RNA 5'-end processing"/>
    <property type="evidence" value="ECO:0007669"/>
    <property type="project" value="TreeGrafter"/>
</dbReference>
<keyword evidence="3" id="KW-1185">Reference proteome</keyword>
<proteinExistence type="predicted"/>
<comment type="caution">
    <text evidence="2">The sequence shown here is derived from an EMBL/GenBank/DDBJ whole genome shotgun (WGS) entry which is preliminary data.</text>
</comment>
<dbReference type="Pfam" id="PF08634">
    <property type="entry name" value="Pet127"/>
    <property type="match status" value="1"/>
</dbReference>
<accession>A0A8H5HFU3</accession>
<dbReference type="PANTHER" id="PTHR31014:SF0">
    <property type="entry name" value="MITOCHONDRIAL TRANSLATION SYSTEM COMPONENT PET127-RELATED"/>
    <property type="match status" value="1"/>
</dbReference>
<evidence type="ECO:0008006" key="4">
    <source>
        <dbReference type="Google" id="ProtNLM"/>
    </source>
</evidence>
<dbReference type="EMBL" id="JAACJP010000008">
    <property type="protein sequence ID" value="KAF5382603.1"/>
    <property type="molecule type" value="Genomic_DNA"/>
</dbReference>
<feature type="compositionally biased region" description="Polar residues" evidence="1">
    <location>
        <begin position="65"/>
        <end position="76"/>
    </location>
</feature>
<dbReference type="Proteomes" id="UP000565441">
    <property type="component" value="Unassembled WGS sequence"/>
</dbReference>
<evidence type="ECO:0000313" key="2">
    <source>
        <dbReference type="EMBL" id="KAF5382603.1"/>
    </source>
</evidence>
<dbReference type="GO" id="GO:0005740">
    <property type="term" value="C:mitochondrial envelope"/>
    <property type="evidence" value="ECO:0007669"/>
    <property type="project" value="TreeGrafter"/>
</dbReference>